<feature type="signal peptide" evidence="1">
    <location>
        <begin position="1"/>
        <end position="22"/>
    </location>
</feature>
<evidence type="ECO:0000259" key="2">
    <source>
        <dbReference type="Pfam" id="PF13460"/>
    </source>
</evidence>
<evidence type="ECO:0000313" key="3">
    <source>
        <dbReference type="EMBL" id="CEM51880.1"/>
    </source>
</evidence>
<name>A0A0G4I4H4_9ALVE</name>
<dbReference type="EMBL" id="CDMZ01005078">
    <property type="protein sequence ID" value="CEM51880.1"/>
    <property type="molecule type" value="Genomic_DNA"/>
</dbReference>
<protein>
    <recommendedName>
        <fullName evidence="2">NAD(P)-binding domain-containing protein</fullName>
    </recommendedName>
</protein>
<dbReference type="PANTHER" id="PTHR14194">
    <property type="entry name" value="NITROGEN METABOLIC REGULATION PROTEIN NMR-RELATED"/>
    <property type="match status" value="1"/>
</dbReference>
<dbReference type="PhylomeDB" id="A0A0G4I4H4"/>
<dbReference type="SUPFAM" id="SSF51735">
    <property type="entry name" value="NAD(P)-binding Rossmann-fold domains"/>
    <property type="match status" value="1"/>
</dbReference>
<accession>A0A0G4I4H4</accession>
<dbReference type="PANTHER" id="PTHR14194:SF86">
    <property type="entry name" value="OS05G0110300 PROTEIN"/>
    <property type="match status" value="1"/>
</dbReference>
<keyword evidence="1" id="KW-0732">Signal</keyword>
<dbReference type="GO" id="GO:0009507">
    <property type="term" value="C:chloroplast"/>
    <property type="evidence" value="ECO:0007669"/>
    <property type="project" value="TreeGrafter"/>
</dbReference>
<reference evidence="3" key="1">
    <citation type="submission" date="2014-11" db="EMBL/GenBank/DDBJ databases">
        <authorList>
            <person name="Otto D Thomas"/>
            <person name="Naeem Raeece"/>
        </authorList>
    </citation>
    <scope>NUCLEOTIDE SEQUENCE</scope>
</reference>
<dbReference type="InterPro" id="IPR036291">
    <property type="entry name" value="NAD(P)-bd_dom_sf"/>
</dbReference>
<feature type="chain" id="PRO_5005192585" description="NAD(P)-binding domain-containing protein" evidence="1">
    <location>
        <begin position="23"/>
        <end position="316"/>
    </location>
</feature>
<proteinExistence type="predicted"/>
<dbReference type="InterPro" id="IPR016040">
    <property type="entry name" value="NAD(P)-bd_dom"/>
</dbReference>
<gene>
    <name evidence="3" type="ORF">Cvel_10911</name>
</gene>
<dbReference type="Gene3D" id="3.40.50.720">
    <property type="entry name" value="NAD(P)-binding Rossmann-like Domain"/>
    <property type="match status" value="1"/>
</dbReference>
<dbReference type="VEuPathDB" id="CryptoDB:Cvel_10911"/>
<feature type="domain" description="NAD(P)-binding" evidence="2">
    <location>
        <begin position="168"/>
        <end position="256"/>
    </location>
</feature>
<dbReference type="GO" id="GO:0016491">
    <property type="term" value="F:oxidoreductase activity"/>
    <property type="evidence" value="ECO:0007669"/>
    <property type="project" value="InterPro"/>
</dbReference>
<dbReference type="AlphaFoldDB" id="A0A0G4I4H4"/>
<dbReference type="InterPro" id="IPR044163">
    <property type="entry name" value="SARED1-like"/>
</dbReference>
<evidence type="ECO:0000256" key="1">
    <source>
        <dbReference type="SAM" id="SignalP"/>
    </source>
</evidence>
<organism evidence="3">
    <name type="scientific">Chromera velia CCMP2878</name>
    <dbReference type="NCBI Taxonomy" id="1169474"/>
    <lineage>
        <taxon>Eukaryota</taxon>
        <taxon>Sar</taxon>
        <taxon>Alveolata</taxon>
        <taxon>Colpodellida</taxon>
        <taxon>Chromeraceae</taxon>
        <taxon>Chromera</taxon>
    </lineage>
</organism>
<sequence>MAMKYFCFFLSCFLLAYQECLGALRGPGEAKVIALVTGATGRTGSLVFNELRKHEDTVEVRGLVRDRQKARERLDCGECEEADGIFEGDVTDPSSLQKAFVGVHRLVILTSAVPIPKEGKEGEWTYEEGGFPIDIDFNGVENQLTALTRYGGQHGVGGRGSPSPSPMQVVLVSSMGTTEPNSKLDLLGNGHALFYKTQGEAAVMSTGFPFTIVKPCALSNAPGRKMRLETGRHDGTKWSPPLISREDVGRVVSASVLSDVVAKEKRLWFDLCSVEGTPQEESELESFLISAEWGADSKRRRGERDTHPNTYTYTYS</sequence>
<dbReference type="Pfam" id="PF13460">
    <property type="entry name" value="NAD_binding_10"/>
    <property type="match status" value="2"/>
</dbReference>
<feature type="domain" description="NAD(P)-binding" evidence="2">
    <location>
        <begin position="38"/>
        <end position="111"/>
    </location>
</feature>